<evidence type="ECO:0000313" key="2">
    <source>
        <dbReference type="EMBL" id="OHA62552.1"/>
    </source>
</evidence>
<protein>
    <submittedName>
        <fullName evidence="2">Uncharacterized protein</fullName>
    </submittedName>
</protein>
<name>A0A1G2QRC6_9BACT</name>
<accession>A0A1G2QRC6</accession>
<dbReference type="STRING" id="1802443.A2117_01525"/>
<evidence type="ECO:0000256" key="1">
    <source>
        <dbReference type="SAM" id="Phobius"/>
    </source>
</evidence>
<reference evidence="2 3" key="1">
    <citation type="journal article" date="2016" name="Nat. Commun.">
        <title>Thousands of microbial genomes shed light on interconnected biogeochemical processes in an aquifer system.</title>
        <authorList>
            <person name="Anantharaman K."/>
            <person name="Brown C.T."/>
            <person name="Hug L.A."/>
            <person name="Sharon I."/>
            <person name="Castelle C.J."/>
            <person name="Probst A.J."/>
            <person name="Thomas B.C."/>
            <person name="Singh A."/>
            <person name="Wilkins M.J."/>
            <person name="Karaoz U."/>
            <person name="Brodie E.L."/>
            <person name="Williams K.H."/>
            <person name="Hubbard S.S."/>
            <person name="Banfield J.F."/>
        </authorList>
    </citation>
    <scope>NUCLEOTIDE SEQUENCE [LARGE SCALE GENOMIC DNA]</scope>
</reference>
<keyword evidence="1" id="KW-0812">Transmembrane</keyword>
<proteinExistence type="predicted"/>
<comment type="caution">
    <text evidence="2">The sequence shown here is derived from an EMBL/GenBank/DDBJ whole genome shotgun (WGS) entry which is preliminary data.</text>
</comment>
<sequence>MLAYMRSISSEAKNKVLPSEARQVLILLLLILGFGLPLLAGAQIVIDNPLRYASIQELIDAVIKFIFLIALVVSPLMIVIGAFYLMTAAGDPGRVKTAKTIFLYTAIGLFVIFLARGLVALIRSAMGVTP</sequence>
<dbReference type="EMBL" id="MHTO01000010">
    <property type="protein sequence ID" value="OHA62552.1"/>
    <property type="molecule type" value="Genomic_DNA"/>
</dbReference>
<dbReference type="AlphaFoldDB" id="A0A1G2QRC6"/>
<feature type="transmembrane region" description="Helical" evidence="1">
    <location>
        <begin position="66"/>
        <end position="89"/>
    </location>
</feature>
<dbReference type="Pfam" id="PF18895">
    <property type="entry name" value="T4SS_pilin"/>
    <property type="match status" value="1"/>
</dbReference>
<keyword evidence="1" id="KW-1133">Transmembrane helix</keyword>
<dbReference type="Proteomes" id="UP000179245">
    <property type="component" value="Unassembled WGS sequence"/>
</dbReference>
<evidence type="ECO:0000313" key="3">
    <source>
        <dbReference type="Proteomes" id="UP000179245"/>
    </source>
</evidence>
<feature type="transmembrane region" description="Helical" evidence="1">
    <location>
        <begin position="101"/>
        <end position="122"/>
    </location>
</feature>
<gene>
    <name evidence="2" type="ORF">A2117_01525</name>
</gene>
<organism evidence="2 3">
    <name type="scientific">Candidatus Wildermuthbacteria bacterium GWA2_46_15</name>
    <dbReference type="NCBI Taxonomy" id="1802443"/>
    <lineage>
        <taxon>Bacteria</taxon>
        <taxon>Candidatus Wildermuthiibacteriota</taxon>
    </lineage>
</organism>
<dbReference type="InterPro" id="IPR043993">
    <property type="entry name" value="T4SS_pilin"/>
</dbReference>
<keyword evidence="1" id="KW-0472">Membrane</keyword>